<feature type="compositionally biased region" description="Pro residues" evidence="1">
    <location>
        <begin position="1282"/>
        <end position="1292"/>
    </location>
</feature>
<feature type="compositionally biased region" description="Low complexity" evidence="1">
    <location>
        <begin position="828"/>
        <end position="855"/>
    </location>
</feature>
<feature type="compositionally biased region" description="Low complexity" evidence="1">
    <location>
        <begin position="1344"/>
        <end position="1354"/>
    </location>
</feature>
<feature type="compositionally biased region" description="Low complexity" evidence="1">
    <location>
        <begin position="1490"/>
        <end position="1499"/>
    </location>
</feature>
<protein>
    <recommendedName>
        <fullName evidence="2">RDRP core domain-containing protein</fullName>
    </recommendedName>
</protein>
<reference evidence="3" key="1">
    <citation type="journal article" date="2020" name="bioRxiv">
        <title>Comparative genomics of Chlamydomonas.</title>
        <authorList>
            <person name="Craig R.J."/>
            <person name="Hasan A.R."/>
            <person name="Ness R.W."/>
            <person name="Keightley P.D."/>
        </authorList>
    </citation>
    <scope>NUCLEOTIDE SEQUENCE</scope>
    <source>
        <strain evidence="3">CCAP 11/173</strain>
    </source>
</reference>
<feature type="compositionally biased region" description="Low complexity" evidence="1">
    <location>
        <begin position="1293"/>
        <end position="1302"/>
    </location>
</feature>
<feature type="compositionally biased region" description="Pro residues" evidence="1">
    <location>
        <begin position="63"/>
        <end position="73"/>
    </location>
</feature>
<sequence>MQGVYSAGAAGAGTTGLACSPNKRRSPAPNDDGSPSIRARLGSAGAPCSQPNSTAPAIAPCWQPQPQPQPQPQRQPGWQPQGAAGPASVQHRPVGAWVPGPAASPWTGSAAGAAGAAGATPPPGAAAAPADASMPQGSGVTGITPTMRRCGLGGGGQDSPFAAAAVAGPWAGAVTGPVAPGAHFHASPGPSPGTPAFAADACARTPSGSSSSAAVPSLLLHSHISENPYIPPRPGASSGAASGDLQQSGVAAARAASGTQTGGNSSSEALLLSCLRAGAAGSAVALPPHDGPDGPATRLHLYTSLQLPTKLLLALLGLRLDGVPPDLLRGLLAAEATPCAAGAGAGAGAGVNTGASTGPEPLLEVLRFLVMRQQQQQQQQNGGAAAGVGGAGSGGSGRAAAPCSAAPGSSRAELDVRLRVRGAWDKLRRSGMVRVEAPGAGAPSRTGDTANGAASSGAAAAGAAGINGGAAASGAGRLRYDAAAPQRPPYRTVVVRAELLRGPAAAGPGCSGDRGRGGGSWFSSAPVAAAVAAPGGAQWALRVDLEVSTEGCVLTRHPLLAAHDRLLRLELAADGSQGVAGDEEGYCGGVRGGERQRLLREALVQLLGRGFVLLGRLYRFLMFKDSSVWCLAVRSAAPADQGAWAPVVNPFRDAWPLLGAAGLLEGVQQQASRAELWASKAVPLPLHGWTVRYEPDPEAPPDPATGAPGVKLTDGAGRASPDLWSLILPAWEQHRAAAEAVQDGATDPGGYGGAGGGGGGSSSSSFARRRARRAAAYGAAAGTGLGAVAANAAGPGAGASGGLLPPPPHCMPVQMRLHHALPGPTHRTATATTTSGGAAGSQQQPLHGSSSSSSSHTARPRVMAKGMLSPDARLPPRTIVLPYSCVKAPGKALLAAWAAEAEAARHAEDMAAITAAFLAEAEAEAEGGGEVGDGRGGQEQEESGVRVQPSAAGACVRDRSSAGGSTSGCGSSGSSSSVAEGGGGGGVCSYSGEVQLELVTCGTAVREGRLNQNLLPLLAHHGVPRQLLYELLDVALAEVRDVARSPAAALRALGGLEGRFGCLRDRLEAGWGWAQLNAWSCPDAHLVAELQDLQSALLAGLRDMQIPLPGSLMAVGVPDHTALLPRRCVVLLDDNGRSVAAAGPCRVLLYRDPELRPRGVLAAWLVPPPPGLLAGWYAAAGGVRSALIMPIAGGESLAAEMAGGDYDGDMFHVITTAALTDTAVWQRLAAQQGVPLNPPLPAATAAVVPAGGGLGSSGHSATTAAAGAVGAALPPGATFASAPPPMTLPPTQPLGTASQSAAAETAATAATAAASAYGAAAAAPSPPPPATPLTPPNGQKPPLATAATATAATAGGSARVRAGSYVRERERGSLWTLQPLEDEDGEARIEQMVHFFLHAQECAAGIGIFHTWWQRCAELAPERGGGVGGRLCAAVAGCYEAALDAKKHATKPRLPEDVERLCKSLPDPFWCRKNRKSAARADCLAPAAAEDQHQQAAHEGGSGGGGAAGGGRGGNTLSIIADLYTRIKLPAGVQGSSPLELLLGPGAAVPGASLPPASPPQHQQVPQHSNLHPSRQVSQHPHQQQLQLQRQQLLAVDERLVRAAKSFLGGGERAEAVWAELQARCLAVVAREWSAPWGRHLARQEQQQGRRGGGGGGGGALPLSGKEVQRRDEEAGVALQAELVLGCRRALLAAARDLLPGRLQLGDTVDEGLPSQSAPGRSVTNSRSSDGADGAWSGPGSGSDEELDLRSRTTLATALYCAVYNKRREEEPDRPARLRVVWLVAGAELNWAHWVLRHNGRVPAVKLQLQAGV</sequence>
<feature type="region of interest" description="Disordered" evidence="1">
    <location>
        <begin position="374"/>
        <end position="408"/>
    </location>
</feature>
<feature type="region of interest" description="Disordered" evidence="1">
    <location>
        <begin position="1641"/>
        <end position="1668"/>
    </location>
</feature>
<proteinExistence type="predicted"/>
<feature type="region of interest" description="Disordered" evidence="1">
    <location>
        <begin position="823"/>
        <end position="860"/>
    </location>
</feature>
<feature type="region of interest" description="Disordered" evidence="1">
    <location>
        <begin position="435"/>
        <end position="455"/>
    </location>
</feature>
<keyword evidence="4" id="KW-1185">Reference proteome</keyword>
<gene>
    <name evidence="3" type="ORF">HYH02_014926</name>
</gene>
<evidence type="ECO:0000259" key="2">
    <source>
        <dbReference type="Pfam" id="PF05183"/>
    </source>
</evidence>
<feature type="region of interest" description="Disordered" evidence="1">
    <location>
        <begin position="1550"/>
        <end position="1589"/>
    </location>
</feature>
<accession>A0A835VQV8</accession>
<dbReference type="EMBL" id="JAEHOD010000112">
    <property type="protein sequence ID" value="KAG2425862.1"/>
    <property type="molecule type" value="Genomic_DNA"/>
</dbReference>
<dbReference type="PANTHER" id="PTHR23079">
    <property type="entry name" value="RNA-DEPENDENT RNA POLYMERASE"/>
    <property type="match status" value="1"/>
</dbReference>
<feature type="compositionally biased region" description="Gly residues" evidence="1">
    <location>
        <begin position="384"/>
        <end position="397"/>
    </location>
</feature>
<evidence type="ECO:0000313" key="3">
    <source>
        <dbReference type="EMBL" id="KAG2425862.1"/>
    </source>
</evidence>
<feature type="region of interest" description="Disordered" evidence="1">
    <location>
        <begin position="1490"/>
        <end position="1509"/>
    </location>
</feature>
<feature type="compositionally biased region" description="Low complexity" evidence="1">
    <location>
        <begin position="398"/>
        <end position="408"/>
    </location>
</feature>
<comment type="caution">
    <text evidence="3">The sequence shown here is derived from an EMBL/GenBank/DDBJ whole genome shotgun (WGS) entry which is preliminary data.</text>
</comment>
<evidence type="ECO:0000256" key="1">
    <source>
        <dbReference type="SAM" id="MobiDB-lite"/>
    </source>
</evidence>
<feature type="compositionally biased region" description="Low complexity" evidence="1">
    <location>
        <begin position="99"/>
        <end position="130"/>
    </location>
</feature>
<evidence type="ECO:0000313" key="4">
    <source>
        <dbReference type="Proteomes" id="UP000613740"/>
    </source>
</evidence>
<feature type="region of interest" description="Disordered" evidence="1">
    <location>
        <begin position="1710"/>
        <end position="1748"/>
    </location>
</feature>
<feature type="compositionally biased region" description="Pro residues" evidence="1">
    <location>
        <begin position="1324"/>
        <end position="1339"/>
    </location>
</feature>
<dbReference type="GO" id="GO:0030422">
    <property type="term" value="P:siRNA processing"/>
    <property type="evidence" value="ECO:0007669"/>
    <property type="project" value="TreeGrafter"/>
</dbReference>
<feature type="region of interest" description="Disordered" evidence="1">
    <location>
        <begin position="1280"/>
        <end position="1302"/>
    </location>
</feature>
<feature type="region of interest" description="Disordered" evidence="1">
    <location>
        <begin position="1320"/>
        <end position="1365"/>
    </location>
</feature>
<feature type="region of interest" description="Disordered" evidence="1">
    <location>
        <begin position="738"/>
        <end position="767"/>
    </location>
</feature>
<organism evidence="3 4">
    <name type="scientific">Chlamydomonas schloesseri</name>
    <dbReference type="NCBI Taxonomy" id="2026947"/>
    <lineage>
        <taxon>Eukaryota</taxon>
        <taxon>Viridiplantae</taxon>
        <taxon>Chlorophyta</taxon>
        <taxon>core chlorophytes</taxon>
        <taxon>Chlorophyceae</taxon>
        <taxon>CS clade</taxon>
        <taxon>Chlamydomonadales</taxon>
        <taxon>Chlamydomonadaceae</taxon>
        <taxon>Chlamydomonas</taxon>
    </lineage>
</organism>
<dbReference type="Proteomes" id="UP000613740">
    <property type="component" value="Unassembled WGS sequence"/>
</dbReference>
<feature type="compositionally biased region" description="Polar residues" evidence="1">
    <location>
        <begin position="135"/>
        <end position="144"/>
    </location>
</feature>
<feature type="compositionally biased region" description="Low complexity" evidence="1">
    <location>
        <begin position="374"/>
        <end position="383"/>
    </location>
</feature>
<dbReference type="InterPro" id="IPR007855">
    <property type="entry name" value="RDRP"/>
</dbReference>
<dbReference type="OrthoDB" id="546036at2759"/>
<feature type="region of interest" description="Disordered" evidence="1">
    <location>
        <begin position="225"/>
        <end position="264"/>
    </location>
</feature>
<name>A0A835VQV8_9CHLO</name>
<dbReference type="GO" id="GO:0003723">
    <property type="term" value="F:RNA binding"/>
    <property type="evidence" value="ECO:0007669"/>
    <property type="project" value="UniProtKB-KW"/>
</dbReference>
<feature type="region of interest" description="Disordered" evidence="1">
    <location>
        <begin position="1"/>
        <end position="144"/>
    </location>
</feature>
<dbReference type="GO" id="GO:0031380">
    <property type="term" value="C:nuclear RNA-directed RNA polymerase complex"/>
    <property type="evidence" value="ECO:0007669"/>
    <property type="project" value="TreeGrafter"/>
</dbReference>
<feature type="compositionally biased region" description="Gly residues" evidence="1">
    <location>
        <begin position="1500"/>
        <end position="1509"/>
    </location>
</feature>
<feature type="compositionally biased region" description="Gly residues" evidence="1">
    <location>
        <begin position="747"/>
        <end position="761"/>
    </location>
</feature>
<feature type="compositionally biased region" description="Gly residues" evidence="1">
    <location>
        <begin position="1650"/>
        <end position="1660"/>
    </location>
</feature>
<feature type="compositionally biased region" description="Low complexity" evidence="1">
    <location>
        <begin position="74"/>
        <end position="87"/>
    </location>
</feature>
<dbReference type="Pfam" id="PF05183">
    <property type="entry name" value="RdRP"/>
    <property type="match status" value="1"/>
</dbReference>
<feature type="compositionally biased region" description="Polar residues" evidence="1">
    <location>
        <begin position="1714"/>
        <end position="1729"/>
    </location>
</feature>
<feature type="domain" description="RDRP core" evidence="2">
    <location>
        <begin position="994"/>
        <end position="1227"/>
    </location>
</feature>
<dbReference type="InterPro" id="IPR057596">
    <property type="entry name" value="RDRP_core"/>
</dbReference>
<feature type="region of interest" description="Disordered" evidence="1">
    <location>
        <begin position="924"/>
        <end position="977"/>
    </location>
</feature>
<dbReference type="PANTHER" id="PTHR23079:SF55">
    <property type="entry name" value="RNA-DIRECTED RNA POLYMERASE"/>
    <property type="match status" value="1"/>
</dbReference>
<dbReference type="GO" id="GO:0003968">
    <property type="term" value="F:RNA-directed RNA polymerase activity"/>
    <property type="evidence" value="ECO:0007669"/>
    <property type="project" value="UniProtKB-KW"/>
</dbReference>